<reference evidence="1" key="1">
    <citation type="submission" date="2023-03" db="EMBL/GenBank/DDBJ databases">
        <title>Massive genome expansion in bonnet fungi (Mycena s.s.) driven by repeated elements and novel gene families across ecological guilds.</title>
        <authorList>
            <consortium name="Lawrence Berkeley National Laboratory"/>
            <person name="Harder C.B."/>
            <person name="Miyauchi S."/>
            <person name="Viragh M."/>
            <person name="Kuo A."/>
            <person name="Thoen E."/>
            <person name="Andreopoulos B."/>
            <person name="Lu D."/>
            <person name="Skrede I."/>
            <person name="Drula E."/>
            <person name="Henrissat B."/>
            <person name="Morin E."/>
            <person name="Kohler A."/>
            <person name="Barry K."/>
            <person name="LaButti K."/>
            <person name="Morin E."/>
            <person name="Salamov A."/>
            <person name="Lipzen A."/>
            <person name="Mereny Z."/>
            <person name="Hegedus B."/>
            <person name="Baldrian P."/>
            <person name="Stursova M."/>
            <person name="Weitz H."/>
            <person name="Taylor A."/>
            <person name="Grigoriev I.V."/>
            <person name="Nagy L.G."/>
            <person name="Martin F."/>
            <person name="Kauserud H."/>
        </authorList>
    </citation>
    <scope>NUCLEOTIDE SEQUENCE</scope>
    <source>
        <strain evidence="1">9284</strain>
    </source>
</reference>
<evidence type="ECO:0000313" key="2">
    <source>
        <dbReference type="Proteomes" id="UP001221142"/>
    </source>
</evidence>
<dbReference type="Proteomes" id="UP001221142">
    <property type="component" value="Unassembled WGS sequence"/>
</dbReference>
<dbReference type="AlphaFoldDB" id="A0AAD7BRI8"/>
<accession>A0AAD7BRI8</accession>
<comment type="caution">
    <text evidence="1">The sequence shown here is derived from an EMBL/GenBank/DDBJ whole genome shotgun (WGS) entry which is preliminary data.</text>
</comment>
<dbReference type="EMBL" id="JARKIF010000010">
    <property type="protein sequence ID" value="KAJ7628468.1"/>
    <property type="molecule type" value="Genomic_DNA"/>
</dbReference>
<protein>
    <submittedName>
        <fullName evidence="1">Uncharacterized protein</fullName>
    </submittedName>
</protein>
<organism evidence="1 2">
    <name type="scientific">Roridomyces roridus</name>
    <dbReference type="NCBI Taxonomy" id="1738132"/>
    <lineage>
        <taxon>Eukaryota</taxon>
        <taxon>Fungi</taxon>
        <taxon>Dikarya</taxon>
        <taxon>Basidiomycota</taxon>
        <taxon>Agaricomycotina</taxon>
        <taxon>Agaricomycetes</taxon>
        <taxon>Agaricomycetidae</taxon>
        <taxon>Agaricales</taxon>
        <taxon>Marasmiineae</taxon>
        <taxon>Mycenaceae</taxon>
        <taxon>Roridomyces</taxon>
    </lineage>
</organism>
<name>A0AAD7BRI8_9AGAR</name>
<sequence length="149" mass="16589">MCSCTPPTTFSLLQRKYLPSRSHSHLSSLWTHTSSRPSSGYRWPRREACRVVDHTPLTHKCIDDLSPSTSLPQWTHTSLDIFESPRVSSMSLILFASRHPCPLTPLTSSSTFPALKHVLSSRNISVKTYLGASCLLRSRCTPGVATRHG</sequence>
<proteinExistence type="predicted"/>
<keyword evidence="2" id="KW-1185">Reference proteome</keyword>
<evidence type="ECO:0000313" key="1">
    <source>
        <dbReference type="EMBL" id="KAJ7628468.1"/>
    </source>
</evidence>
<gene>
    <name evidence="1" type="ORF">FB45DRAFT_38531</name>
</gene>